<dbReference type="EMBL" id="ML977336">
    <property type="protein sequence ID" value="KAF2110910.1"/>
    <property type="molecule type" value="Genomic_DNA"/>
</dbReference>
<feature type="transmembrane region" description="Helical" evidence="5">
    <location>
        <begin position="34"/>
        <end position="54"/>
    </location>
</feature>
<evidence type="ECO:0000313" key="7">
    <source>
        <dbReference type="Proteomes" id="UP000799770"/>
    </source>
</evidence>
<evidence type="ECO:0000256" key="5">
    <source>
        <dbReference type="SAM" id="Phobius"/>
    </source>
</evidence>
<evidence type="ECO:0000256" key="3">
    <source>
        <dbReference type="ARBA" id="ARBA00022989"/>
    </source>
</evidence>
<dbReference type="GO" id="GO:0000324">
    <property type="term" value="C:fungal-type vacuole"/>
    <property type="evidence" value="ECO:0007669"/>
    <property type="project" value="TreeGrafter"/>
</dbReference>
<dbReference type="OrthoDB" id="4521223at2759"/>
<feature type="transmembrane region" description="Helical" evidence="5">
    <location>
        <begin position="61"/>
        <end position="79"/>
    </location>
</feature>
<dbReference type="InterPro" id="IPR007568">
    <property type="entry name" value="RTA1"/>
</dbReference>
<keyword evidence="3 5" id="KW-1133">Transmembrane helix</keyword>
<dbReference type="AlphaFoldDB" id="A0A6A5YV33"/>
<reference evidence="6" key="1">
    <citation type="journal article" date="2020" name="Stud. Mycol.">
        <title>101 Dothideomycetes genomes: a test case for predicting lifestyles and emergence of pathogens.</title>
        <authorList>
            <person name="Haridas S."/>
            <person name="Albert R."/>
            <person name="Binder M."/>
            <person name="Bloem J."/>
            <person name="Labutti K."/>
            <person name="Salamov A."/>
            <person name="Andreopoulos B."/>
            <person name="Baker S."/>
            <person name="Barry K."/>
            <person name="Bills G."/>
            <person name="Bluhm B."/>
            <person name="Cannon C."/>
            <person name="Castanera R."/>
            <person name="Culley D."/>
            <person name="Daum C."/>
            <person name="Ezra D."/>
            <person name="Gonzalez J."/>
            <person name="Henrissat B."/>
            <person name="Kuo A."/>
            <person name="Liang C."/>
            <person name="Lipzen A."/>
            <person name="Lutzoni F."/>
            <person name="Magnuson J."/>
            <person name="Mondo S."/>
            <person name="Nolan M."/>
            <person name="Ohm R."/>
            <person name="Pangilinan J."/>
            <person name="Park H.-J."/>
            <person name="Ramirez L."/>
            <person name="Alfaro M."/>
            <person name="Sun H."/>
            <person name="Tritt A."/>
            <person name="Yoshinaga Y."/>
            <person name="Zwiers L.-H."/>
            <person name="Turgeon B."/>
            <person name="Goodwin S."/>
            <person name="Spatafora J."/>
            <person name="Crous P."/>
            <person name="Grigoriev I."/>
        </authorList>
    </citation>
    <scope>NUCLEOTIDE SEQUENCE</scope>
    <source>
        <strain evidence="6">CBS 627.86</strain>
    </source>
</reference>
<evidence type="ECO:0000256" key="4">
    <source>
        <dbReference type="ARBA" id="ARBA00023136"/>
    </source>
</evidence>
<protein>
    <submittedName>
        <fullName evidence="6">Parasitic phase-specific protein PSP-1</fullName>
    </submittedName>
</protein>
<keyword evidence="7" id="KW-1185">Reference proteome</keyword>
<dbReference type="PANTHER" id="PTHR31465">
    <property type="entry name" value="PROTEIN RTA1-RELATED"/>
    <property type="match status" value="1"/>
</dbReference>
<dbReference type="PANTHER" id="PTHR31465:SF9">
    <property type="entry name" value="SPHINGOID LONG-CHAIN BASE TRANSPORTER RSB1"/>
    <property type="match status" value="1"/>
</dbReference>
<keyword evidence="2 5" id="KW-0812">Transmembrane</keyword>
<evidence type="ECO:0000256" key="2">
    <source>
        <dbReference type="ARBA" id="ARBA00022692"/>
    </source>
</evidence>
<accession>A0A6A5YV33</accession>
<dbReference type="Pfam" id="PF04479">
    <property type="entry name" value="RTA1"/>
    <property type="match status" value="1"/>
</dbReference>
<gene>
    <name evidence="6" type="ORF">BDV96DRAFT_603518</name>
</gene>
<evidence type="ECO:0000256" key="1">
    <source>
        <dbReference type="ARBA" id="ARBA00004141"/>
    </source>
</evidence>
<sequence length="145" mass="16629">MPENDGFVHFGPNANCTFELCGVEDSVYGYRMSLPANIIFIILYPTAALVHIFLRFQWRTWWFMWFVLITCLHEVVGYGGRILLYNNPWSFTAFMINIICITQAPVFYCAAIYVSLVQTYISPPFSISHTLSPSNRGVLGLKGEW</sequence>
<name>A0A6A5YV33_9PLEO</name>
<dbReference type="GO" id="GO:0005886">
    <property type="term" value="C:plasma membrane"/>
    <property type="evidence" value="ECO:0007669"/>
    <property type="project" value="TreeGrafter"/>
</dbReference>
<feature type="transmembrane region" description="Helical" evidence="5">
    <location>
        <begin position="91"/>
        <end position="116"/>
    </location>
</feature>
<proteinExistence type="predicted"/>
<dbReference type="Proteomes" id="UP000799770">
    <property type="component" value="Unassembled WGS sequence"/>
</dbReference>
<evidence type="ECO:0000313" key="6">
    <source>
        <dbReference type="EMBL" id="KAF2110910.1"/>
    </source>
</evidence>
<organism evidence="6 7">
    <name type="scientific">Lophiotrema nucula</name>
    <dbReference type="NCBI Taxonomy" id="690887"/>
    <lineage>
        <taxon>Eukaryota</taxon>
        <taxon>Fungi</taxon>
        <taxon>Dikarya</taxon>
        <taxon>Ascomycota</taxon>
        <taxon>Pezizomycotina</taxon>
        <taxon>Dothideomycetes</taxon>
        <taxon>Pleosporomycetidae</taxon>
        <taxon>Pleosporales</taxon>
        <taxon>Lophiotremataceae</taxon>
        <taxon>Lophiotrema</taxon>
    </lineage>
</organism>
<keyword evidence="4 5" id="KW-0472">Membrane</keyword>
<comment type="subcellular location">
    <subcellularLocation>
        <location evidence="1">Membrane</location>
        <topology evidence="1">Multi-pass membrane protein</topology>
    </subcellularLocation>
</comment>